<dbReference type="RefSeq" id="WP_085277284.1">
    <property type="nucleotide sequence ID" value="NZ_FXAG01000020.1"/>
</dbReference>
<dbReference type="EMBL" id="FXAG01000020">
    <property type="protein sequence ID" value="SMF42674.1"/>
    <property type="molecule type" value="Genomic_DNA"/>
</dbReference>
<evidence type="ECO:0000256" key="2">
    <source>
        <dbReference type="ARBA" id="ARBA00022801"/>
    </source>
</evidence>
<dbReference type="AlphaFoldDB" id="A0A1Y6C482"/>
<evidence type="ECO:0000259" key="4">
    <source>
        <dbReference type="Pfam" id="PF02230"/>
    </source>
</evidence>
<feature type="region of interest" description="Disordered" evidence="3">
    <location>
        <begin position="1"/>
        <end position="29"/>
    </location>
</feature>
<comment type="similarity">
    <text evidence="1">Belongs to the AB hydrolase superfamily. AB hydrolase 2 family.</text>
</comment>
<dbReference type="GO" id="GO:0016787">
    <property type="term" value="F:hydrolase activity"/>
    <property type="evidence" value="ECO:0007669"/>
    <property type="project" value="UniProtKB-KW"/>
</dbReference>
<dbReference type="Gene3D" id="3.40.50.1820">
    <property type="entry name" value="alpha/beta hydrolase"/>
    <property type="match status" value="1"/>
</dbReference>
<accession>A0A1Y6C482</accession>
<evidence type="ECO:0000256" key="1">
    <source>
        <dbReference type="ARBA" id="ARBA00006499"/>
    </source>
</evidence>
<protein>
    <submittedName>
        <fullName evidence="5">Phospholipase/carboxylesterase</fullName>
    </submittedName>
</protein>
<dbReference type="Proteomes" id="UP000192920">
    <property type="component" value="Unassembled WGS sequence"/>
</dbReference>
<gene>
    <name evidence="5" type="ORF">SAMN02745746_03167</name>
</gene>
<dbReference type="InterPro" id="IPR050565">
    <property type="entry name" value="LYPA1-2/EST-like"/>
</dbReference>
<evidence type="ECO:0000313" key="6">
    <source>
        <dbReference type="Proteomes" id="UP000192920"/>
    </source>
</evidence>
<keyword evidence="2" id="KW-0378">Hydrolase</keyword>
<dbReference type="SUPFAM" id="SSF53474">
    <property type="entry name" value="alpha/beta-Hydrolases"/>
    <property type="match status" value="1"/>
</dbReference>
<name>A0A1Y6C482_9NEIS</name>
<proteinExistence type="inferred from homology"/>
<reference evidence="6" key="1">
    <citation type="submission" date="2017-04" db="EMBL/GenBank/DDBJ databases">
        <authorList>
            <person name="Varghese N."/>
            <person name="Submissions S."/>
        </authorList>
    </citation>
    <scope>NUCLEOTIDE SEQUENCE [LARGE SCALE GENOMIC DNA]</scope>
    <source>
        <strain evidence="6">DSM 22618</strain>
    </source>
</reference>
<dbReference type="STRING" id="1123014.SAMN02745746_03167"/>
<dbReference type="PANTHER" id="PTHR10655:SF17">
    <property type="entry name" value="LYSOPHOSPHOLIPASE-LIKE PROTEIN 1"/>
    <property type="match status" value="1"/>
</dbReference>
<keyword evidence="6" id="KW-1185">Reference proteome</keyword>
<evidence type="ECO:0000256" key="3">
    <source>
        <dbReference type="SAM" id="MobiDB-lite"/>
    </source>
</evidence>
<feature type="domain" description="Phospholipase/carboxylesterase/thioesterase" evidence="4">
    <location>
        <begin position="47"/>
        <end position="243"/>
    </location>
</feature>
<dbReference type="InterPro" id="IPR029058">
    <property type="entry name" value="AB_hydrolase_fold"/>
</dbReference>
<dbReference type="PANTHER" id="PTHR10655">
    <property type="entry name" value="LYSOPHOSPHOLIPASE-RELATED"/>
    <property type="match status" value="1"/>
</dbReference>
<evidence type="ECO:0000313" key="5">
    <source>
        <dbReference type="EMBL" id="SMF42674.1"/>
    </source>
</evidence>
<dbReference type="Pfam" id="PF02230">
    <property type="entry name" value="Abhydrolase_2"/>
    <property type="match status" value="1"/>
</dbReference>
<feature type="compositionally biased region" description="Polar residues" evidence="3">
    <location>
        <begin position="10"/>
        <end position="25"/>
    </location>
</feature>
<dbReference type="InterPro" id="IPR003140">
    <property type="entry name" value="PLipase/COase/thioEstase"/>
</dbReference>
<sequence length="249" mass="26468">MTPPQDRDPTTSPQPLTLSSAQLSPPQHDAASGLTYRTLVLPTAAAAPRPQALLLLLHGIGGNEMQLAGLAPLLDARIQVALVRGPLEFGPGQFGWFQVSFGPQGPSINPEQAERSRQQLQQLAASLQSASGIDPAHTVVAGFSQGGIMSAGLALTEPQQVGGFGLLSGRILPEIAPRLGAPDALARLEGFVSHGEFDDKLPLSWAEKADNWLRELGVPHQLHLYPVGHQLTSEMAHDFVNWLTARCLA</sequence>
<organism evidence="5 6">
    <name type="scientific">Pseudogulbenkiania subflava DSM 22618</name>
    <dbReference type="NCBI Taxonomy" id="1123014"/>
    <lineage>
        <taxon>Bacteria</taxon>
        <taxon>Pseudomonadati</taxon>
        <taxon>Pseudomonadota</taxon>
        <taxon>Betaproteobacteria</taxon>
        <taxon>Neisseriales</taxon>
        <taxon>Chromobacteriaceae</taxon>
        <taxon>Pseudogulbenkiania</taxon>
    </lineage>
</organism>